<evidence type="ECO:0000256" key="1">
    <source>
        <dbReference type="SAM" id="Phobius"/>
    </source>
</evidence>
<proteinExistence type="predicted"/>
<keyword evidence="4" id="KW-1185">Reference proteome</keyword>
<dbReference type="InterPro" id="IPR036770">
    <property type="entry name" value="Ankyrin_rpt-contain_sf"/>
</dbReference>
<feature type="domain" description="DUF3447" evidence="2">
    <location>
        <begin position="401"/>
        <end position="453"/>
    </location>
</feature>
<dbReference type="Proteomes" id="UP001470230">
    <property type="component" value="Unassembled WGS sequence"/>
</dbReference>
<dbReference type="SUPFAM" id="SSF48403">
    <property type="entry name" value="Ankyrin repeat"/>
    <property type="match status" value="1"/>
</dbReference>
<reference evidence="3 4" key="1">
    <citation type="submission" date="2024-04" db="EMBL/GenBank/DDBJ databases">
        <title>Tritrichomonas musculus Genome.</title>
        <authorList>
            <person name="Alves-Ferreira E."/>
            <person name="Grigg M."/>
            <person name="Lorenzi H."/>
            <person name="Galac M."/>
        </authorList>
    </citation>
    <scope>NUCLEOTIDE SEQUENCE [LARGE SCALE GENOMIC DNA]</scope>
    <source>
        <strain evidence="3 4">EAF2021</strain>
    </source>
</reference>
<evidence type="ECO:0000313" key="3">
    <source>
        <dbReference type="EMBL" id="KAK8892600.1"/>
    </source>
</evidence>
<evidence type="ECO:0000313" key="4">
    <source>
        <dbReference type="Proteomes" id="UP001470230"/>
    </source>
</evidence>
<keyword evidence="1" id="KW-0812">Transmembrane</keyword>
<dbReference type="InterPro" id="IPR020683">
    <property type="entry name" value="DUF3447"/>
</dbReference>
<evidence type="ECO:0000259" key="2">
    <source>
        <dbReference type="Pfam" id="PF11929"/>
    </source>
</evidence>
<dbReference type="EMBL" id="JAPFFF010000004">
    <property type="protein sequence ID" value="KAK8892600.1"/>
    <property type="molecule type" value="Genomic_DNA"/>
</dbReference>
<comment type="caution">
    <text evidence="3">The sequence shown here is derived from an EMBL/GenBank/DDBJ whole genome shotgun (WGS) entry which is preliminary data.</text>
</comment>
<gene>
    <name evidence="3" type="ORF">M9Y10_029839</name>
</gene>
<keyword evidence="1" id="KW-1133">Transmembrane helix</keyword>
<protein>
    <recommendedName>
        <fullName evidence="2">DUF3447 domain-containing protein</fullName>
    </recommendedName>
</protein>
<keyword evidence="1" id="KW-0472">Membrane</keyword>
<name>A0ABR2KNB4_9EUKA</name>
<organism evidence="3 4">
    <name type="scientific">Tritrichomonas musculus</name>
    <dbReference type="NCBI Taxonomy" id="1915356"/>
    <lineage>
        <taxon>Eukaryota</taxon>
        <taxon>Metamonada</taxon>
        <taxon>Parabasalia</taxon>
        <taxon>Tritrichomonadida</taxon>
        <taxon>Tritrichomonadidae</taxon>
        <taxon>Tritrichomonas</taxon>
    </lineage>
</organism>
<dbReference type="Pfam" id="PF11929">
    <property type="entry name" value="DUF3447"/>
    <property type="match status" value="1"/>
</dbReference>
<sequence>MFSFVFDKLPKRKQNWEIIINGHHIPCSKENAILISKKIYNFNANQKTGLEKEKKNIFFEIDIPQFNDLLICSENDYQYFIDIFNSVPVQISAANKEALKIFADELEIDELLNIINMFDQTYDLITNDETLKIQREITSKMIDLTQDNFDKILEYILNLYNDDDPQKKLIFDYDFISNAILTASLIKAEKIELLIQFLKELDSKTKNGLFQYFKRFICYELIDKVFSNEIRFIVHYLYLIDELSENYVRNFCVGKKATGFYNIDEMLDIVFNKMRCQKRLEDVRWINRSYSLAFINNDNDNSPDSYSEEELDEYIKTGFSPNKIYQAIKNDDIELFTQLINQKSSDRKFNDCIALLAYERNSLIFKKRASYISLCAFYGAEKIFNFIILNVNPKKVINIYITRNAFAGGNIAIIHKCVEHCKMDNFAVITCLYETIKNHYIELFEWLIETYNPFSKGFDLILNGNHGLVHFTDSSFLDISLKYFNFDAIHYLLSIGICYSSLFSLSMVYNNFYLADFSLKLQYNCNDTCKYMKKNNFSPFLFEYRNEVSFFIFFFLT</sequence>
<accession>A0ABR2KNB4</accession>
<feature type="transmembrane region" description="Helical" evidence="1">
    <location>
        <begin position="488"/>
        <end position="509"/>
    </location>
</feature>